<dbReference type="NCBIfam" id="TIGR00229">
    <property type="entry name" value="sensory_box"/>
    <property type="match status" value="1"/>
</dbReference>
<dbReference type="InterPro" id="IPR035965">
    <property type="entry name" value="PAS-like_dom_sf"/>
</dbReference>
<dbReference type="PANTHER" id="PTHR44757">
    <property type="entry name" value="DIGUANYLATE CYCLASE DGCP"/>
    <property type="match status" value="1"/>
</dbReference>
<dbReference type="Pfam" id="PF00563">
    <property type="entry name" value="EAL"/>
    <property type="match status" value="1"/>
</dbReference>
<sequence length="724" mass="80750">MVSKYPILDNLAISPNILANWQESINLIADIIQVPAALIMRVHSGEIEVFVKSSNDDNVYEEGERAPLNTGLYCETVMDTQRELLVANALEDPDWDQNPDIELGMISYCGLPLTWPSGDVFGTICVLDSKANSYNETYRKLIARFRDSIQLSLNDIYARSQESAQARREIQLLSQAVQQSPVSVIITDARARIEYVNPAFEEITGFTADEVMGQNPSILQSGNTLAGRYRDMWQSLTGKQSWQGEMQNRRKDGQLYWQYLHIAPVLGEQGEVEHYLAIQMDISYQKEQEEQLQQHAFYDLLTGLPNRALVLNRLEQCLVDAKRNQQRVAVLFIDLDDFKKVNDSLGHEEGDELLRLAAYRLQGGIRRGDTVGRFGGDEFVVLMDGITSSNDVQSVVEQLLERFRELFRCSGREFRLTASFGIALSPGDGESAAELMKNADSALFHAKKRGRNTYSFFTDSMNQEAARRLQLEEQMHGALDRGEFEVFYQPKVDVASECITGVEALLRWQNPVLGSVSPMVFIPVAEQTGLILALGHFVLEQSLQQLQQWQSMGLNDFTMAVNLSPVQFRSATLAAEVEQALAIAGLSGNSLELEITEGVLMSGQALVDDTLATLTAMGITIAMDDFGTGYSSLSYLRRYPFHVLKIDRSFVNDIAEDPADRELVCAAIAMAQGLGLKVVAEGVETREQLRILAGYGCDVVQGYLFSKPVTAGELTAMLLEQRKH</sequence>
<evidence type="ECO:0000259" key="5">
    <source>
        <dbReference type="PROSITE" id="PS50112"/>
    </source>
</evidence>
<dbReference type="RefSeq" id="WP_076463871.1">
    <property type="nucleotide sequence ID" value="NZ_FTMN01000007.1"/>
</dbReference>
<dbReference type="SUPFAM" id="SSF55785">
    <property type="entry name" value="PYP-like sensor domain (PAS domain)"/>
    <property type="match status" value="1"/>
</dbReference>
<evidence type="ECO:0000256" key="3">
    <source>
        <dbReference type="ARBA" id="ARBA00022636"/>
    </source>
</evidence>
<comment type="catalytic activity">
    <reaction evidence="4">
        <text>3',3'-c-di-GMP + H2O = 5'-phosphoguanylyl(3'-&gt;5')guanosine + H(+)</text>
        <dbReference type="Rhea" id="RHEA:24902"/>
        <dbReference type="ChEBI" id="CHEBI:15377"/>
        <dbReference type="ChEBI" id="CHEBI:15378"/>
        <dbReference type="ChEBI" id="CHEBI:58754"/>
        <dbReference type="ChEBI" id="CHEBI:58805"/>
        <dbReference type="EC" id="3.1.4.52"/>
    </reaction>
    <physiologicalReaction direction="left-to-right" evidence="4">
        <dbReference type="Rhea" id="RHEA:24903"/>
    </physiologicalReaction>
</comment>
<gene>
    <name evidence="9" type="ORF">SAMN05421647_10787</name>
</gene>
<dbReference type="PROSITE" id="PS50113">
    <property type="entry name" value="PAC"/>
    <property type="match status" value="1"/>
</dbReference>
<dbReference type="SMART" id="SM00065">
    <property type="entry name" value="GAF"/>
    <property type="match status" value="1"/>
</dbReference>
<feature type="domain" description="EAL" evidence="7">
    <location>
        <begin position="468"/>
        <end position="722"/>
    </location>
</feature>
<dbReference type="InterPro" id="IPR043128">
    <property type="entry name" value="Rev_trsase/Diguanyl_cyclase"/>
</dbReference>
<dbReference type="InterPro" id="IPR001633">
    <property type="entry name" value="EAL_dom"/>
</dbReference>
<dbReference type="GO" id="GO:0071732">
    <property type="term" value="P:cellular response to nitric oxide"/>
    <property type="evidence" value="ECO:0007669"/>
    <property type="project" value="UniProtKB-ARBA"/>
</dbReference>
<dbReference type="InterPro" id="IPR000700">
    <property type="entry name" value="PAS-assoc_C"/>
</dbReference>
<dbReference type="InterPro" id="IPR013767">
    <property type="entry name" value="PAS_fold"/>
</dbReference>
<feature type="domain" description="PAS" evidence="5">
    <location>
        <begin position="169"/>
        <end position="215"/>
    </location>
</feature>
<evidence type="ECO:0000313" key="9">
    <source>
        <dbReference type="EMBL" id="SIQ66335.1"/>
    </source>
</evidence>
<dbReference type="Pfam" id="PF13185">
    <property type="entry name" value="GAF_2"/>
    <property type="match status" value="1"/>
</dbReference>
<dbReference type="InterPro" id="IPR029016">
    <property type="entry name" value="GAF-like_dom_sf"/>
</dbReference>
<dbReference type="CDD" id="cd01949">
    <property type="entry name" value="GGDEF"/>
    <property type="match status" value="1"/>
</dbReference>
<evidence type="ECO:0000256" key="4">
    <source>
        <dbReference type="ARBA" id="ARBA00051114"/>
    </source>
</evidence>
<name>A0A1N6UL39_9GAMM</name>
<evidence type="ECO:0000259" key="8">
    <source>
        <dbReference type="PROSITE" id="PS50887"/>
    </source>
</evidence>
<dbReference type="Pfam" id="PF00989">
    <property type="entry name" value="PAS"/>
    <property type="match status" value="1"/>
</dbReference>
<feature type="domain" description="GGDEF" evidence="8">
    <location>
        <begin position="326"/>
        <end position="459"/>
    </location>
</feature>
<dbReference type="Gene3D" id="3.30.70.270">
    <property type="match status" value="1"/>
</dbReference>
<keyword evidence="3" id="KW-0973">c-di-GMP</keyword>
<dbReference type="CDD" id="cd01948">
    <property type="entry name" value="EAL"/>
    <property type="match status" value="1"/>
</dbReference>
<dbReference type="Gene3D" id="3.20.20.450">
    <property type="entry name" value="EAL domain"/>
    <property type="match status" value="1"/>
</dbReference>
<dbReference type="InterPro" id="IPR029787">
    <property type="entry name" value="Nucleotide_cyclase"/>
</dbReference>
<dbReference type="Proteomes" id="UP000186895">
    <property type="component" value="Unassembled WGS sequence"/>
</dbReference>
<evidence type="ECO:0000259" key="7">
    <source>
        <dbReference type="PROSITE" id="PS50883"/>
    </source>
</evidence>
<dbReference type="InterPro" id="IPR052155">
    <property type="entry name" value="Biofilm_reg_signaling"/>
</dbReference>
<evidence type="ECO:0000259" key="6">
    <source>
        <dbReference type="PROSITE" id="PS50113"/>
    </source>
</evidence>
<organism evidence="9 10">
    <name type="scientific">Marinobacterium stanieri</name>
    <dbReference type="NCBI Taxonomy" id="49186"/>
    <lineage>
        <taxon>Bacteria</taxon>
        <taxon>Pseudomonadati</taxon>
        <taxon>Pseudomonadota</taxon>
        <taxon>Gammaproteobacteria</taxon>
        <taxon>Oceanospirillales</taxon>
        <taxon>Oceanospirillaceae</taxon>
        <taxon>Marinobacterium</taxon>
    </lineage>
</organism>
<dbReference type="PROSITE" id="PS50883">
    <property type="entry name" value="EAL"/>
    <property type="match status" value="1"/>
</dbReference>
<dbReference type="PROSITE" id="PS50112">
    <property type="entry name" value="PAS"/>
    <property type="match status" value="1"/>
</dbReference>
<dbReference type="Pfam" id="PF00990">
    <property type="entry name" value="GGDEF"/>
    <property type="match status" value="1"/>
</dbReference>
<dbReference type="InterPro" id="IPR001610">
    <property type="entry name" value="PAC"/>
</dbReference>
<dbReference type="PANTHER" id="PTHR44757:SF2">
    <property type="entry name" value="BIOFILM ARCHITECTURE MAINTENANCE PROTEIN MBAA"/>
    <property type="match status" value="1"/>
</dbReference>
<comment type="cofactor">
    <cofactor evidence="1">
        <name>Mg(2+)</name>
        <dbReference type="ChEBI" id="CHEBI:18420"/>
    </cofactor>
</comment>
<dbReference type="SUPFAM" id="SSF141868">
    <property type="entry name" value="EAL domain-like"/>
    <property type="match status" value="1"/>
</dbReference>
<reference evidence="10" key="1">
    <citation type="submission" date="2017-01" db="EMBL/GenBank/DDBJ databases">
        <authorList>
            <person name="Varghese N."/>
            <person name="Submissions S."/>
        </authorList>
    </citation>
    <scope>NUCLEOTIDE SEQUENCE [LARGE SCALE GENOMIC DNA]</scope>
    <source>
        <strain evidence="10">DSM 7027</strain>
    </source>
</reference>
<dbReference type="PROSITE" id="PS50887">
    <property type="entry name" value="GGDEF"/>
    <property type="match status" value="1"/>
</dbReference>
<dbReference type="InterPro" id="IPR000014">
    <property type="entry name" value="PAS"/>
</dbReference>
<dbReference type="STRING" id="49186.SAMN05421647_10787"/>
<dbReference type="FunFam" id="3.30.70.270:FF:000001">
    <property type="entry name" value="Diguanylate cyclase domain protein"/>
    <property type="match status" value="1"/>
</dbReference>
<dbReference type="GO" id="GO:0006355">
    <property type="term" value="P:regulation of DNA-templated transcription"/>
    <property type="evidence" value="ECO:0007669"/>
    <property type="project" value="InterPro"/>
</dbReference>
<dbReference type="SUPFAM" id="SSF55073">
    <property type="entry name" value="Nucleotide cyclase"/>
    <property type="match status" value="1"/>
</dbReference>
<dbReference type="InterPro" id="IPR003018">
    <property type="entry name" value="GAF"/>
</dbReference>
<dbReference type="FunFam" id="3.20.20.450:FF:000001">
    <property type="entry name" value="Cyclic di-GMP phosphodiesterase yahA"/>
    <property type="match status" value="1"/>
</dbReference>
<dbReference type="InterPro" id="IPR000160">
    <property type="entry name" value="GGDEF_dom"/>
</dbReference>
<dbReference type="eggNOG" id="COG5001">
    <property type="taxonomic scope" value="Bacteria"/>
</dbReference>
<dbReference type="EMBL" id="FTMN01000007">
    <property type="protein sequence ID" value="SIQ66335.1"/>
    <property type="molecule type" value="Genomic_DNA"/>
</dbReference>
<evidence type="ECO:0000313" key="10">
    <source>
        <dbReference type="Proteomes" id="UP000186895"/>
    </source>
</evidence>
<feature type="domain" description="PAC" evidence="6">
    <location>
        <begin position="242"/>
        <end position="294"/>
    </location>
</feature>
<dbReference type="SMART" id="SM00052">
    <property type="entry name" value="EAL"/>
    <property type="match status" value="1"/>
</dbReference>
<dbReference type="InterPro" id="IPR035919">
    <property type="entry name" value="EAL_sf"/>
</dbReference>
<dbReference type="CDD" id="cd00130">
    <property type="entry name" value="PAS"/>
    <property type="match status" value="1"/>
</dbReference>
<evidence type="ECO:0000256" key="1">
    <source>
        <dbReference type="ARBA" id="ARBA00001946"/>
    </source>
</evidence>
<protein>
    <recommendedName>
        <fullName evidence="2">cyclic-guanylate-specific phosphodiesterase</fullName>
        <ecNumber evidence="2">3.1.4.52</ecNumber>
    </recommendedName>
</protein>
<dbReference type="Gene3D" id="3.30.450.20">
    <property type="entry name" value="PAS domain"/>
    <property type="match status" value="1"/>
</dbReference>
<dbReference type="Gene3D" id="3.30.450.40">
    <property type="match status" value="1"/>
</dbReference>
<proteinExistence type="predicted"/>
<dbReference type="SUPFAM" id="SSF55781">
    <property type="entry name" value="GAF domain-like"/>
    <property type="match status" value="1"/>
</dbReference>
<dbReference type="NCBIfam" id="TIGR00254">
    <property type="entry name" value="GGDEF"/>
    <property type="match status" value="1"/>
</dbReference>
<dbReference type="SMART" id="SM00091">
    <property type="entry name" value="PAS"/>
    <property type="match status" value="1"/>
</dbReference>
<evidence type="ECO:0000256" key="2">
    <source>
        <dbReference type="ARBA" id="ARBA00012282"/>
    </source>
</evidence>
<dbReference type="EC" id="3.1.4.52" evidence="2"/>
<dbReference type="AlphaFoldDB" id="A0A1N6UL39"/>
<accession>A0A1N6UL39</accession>
<dbReference type="SMART" id="SM00086">
    <property type="entry name" value="PAC"/>
    <property type="match status" value="1"/>
</dbReference>
<dbReference type="GO" id="GO:0071111">
    <property type="term" value="F:cyclic-guanylate-specific phosphodiesterase activity"/>
    <property type="evidence" value="ECO:0007669"/>
    <property type="project" value="UniProtKB-EC"/>
</dbReference>
<dbReference type="SMART" id="SM00267">
    <property type="entry name" value="GGDEF"/>
    <property type="match status" value="1"/>
</dbReference>
<keyword evidence="10" id="KW-1185">Reference proteome</keyword>